<accession>A0ACB8Q647</accession>
<evidence type="ECO:0000313" key="2">
    <source>
        <dbReference type="Proteomes" id="UP000814128"/>
    </source>
</evidence>
<evidence type="ECO:0000313" key="1">
    <source>
        <dbReference type="EMBL" id="KAI0027236.1"/>
    </source>
</evidence>
<keyword evidence="2" id="KW-1185">Reference proteome</keyword>
<dbReference type="Proteomes" id="UP000814128">
    <property type="component" value="Unassembled WGS sequence"/>
</dbReference>
<comment type="caution">
    <text evidence="1">The sequence shown here is derived from an EMBL/GenBank/DDBJ whole genome shotgun (WGS) entry which is preliminary data.</text>
</comment>
<gene>
    <name evidence="1" type="ORF">K488DRAFT_62149</name>
</gene>
<reference evidence="1" key="2">
    <citation type="journal article" date="2022" name="New Phytol.">
        <title>Evolutionary transition to the ectomycorrhizal habit in the genomes of a hyperdiverse lineage of mushroom-forming fungi.</title>
        <authorList>
            <person name="Looney B."/>
            <person name="Miyauchi S."/>
            <person name="Morin E."/>
            <person name="Drula E."/>
            <person name="Courty P.E."/>
            <person name="Kohler A."/>
            <person name="Kuo A."/>
            <person name="LaButti K."/>
            <person name="Pangilinan J."/>
            <person name="Lipzen A."/>
            <person name="Riley R."/>
            <person name="Andreopoulos W."/>
            <person name="He G."/>
            <person name="Johnson J."/>
            <person name="Nolan M."/>
            <person name="Tritt A."/>
            <person name="Barry K.W."/>
            <person name="Grigoriev I.V."/>
            <person name="Nagy L.G."/>
            <person name="Hibbett D."/>
            <person name="Henrissat B."/>
            <person name="Matheny P.B."/>
            <person name="Labbe J."/>
            <person name="Martin F.M."/>
        </authorList>
    </citation>
    <scope>NUCLEOTIDE SEQUENCE</scope>
    <source>
        <strain evidence="1">EC-137</strain>
    </source>
</reference>
<dbReference type="EMBL" id="MU273954">
    <property type="protein sequence ID" value="KAI0027236.1"/>
    <property type="molecule type" value="Genomic_DNA"/>
</dbReference>
<proteinExistence type="predicted"/>
<feature type="non-terminal residue" evidence="1">
    <location>
        <position position="1"/>
    </location>
</feature>
<organism evidence="1 2">
    <name type="scientific">Vararia minispora EC-137</name>
    <dbReference type="NCBI Taxonomy" id="1314806"/>
    <lineage>
        <taxon>Eukaryota</taxon>
        <taxon>Fungi</taxon>
        <taxon>Dikarya</taxon>
        <taxon>Basidiomycota</taxon>
        <taxon>Agaricomycotina</taxon>
        <taxon>Agaricomycetes</taxon>
        <taxon>Russulales</taxon>
        <taxon>Lachnocladiaceae</taxon>
        <taxon>Vararia</taxon>
    </lineage>
</organism>
<reference evidence="1" key="1">
    <citation type="submission" date="2021-02" db="EMBL/GenBank/DDBJ databases">
        <authorList>
            <consortium name="DOE Joint Genome Institute"/>
            <person name="Ahrendt S."/>
            <person name="Looney B.P."/>
            <person name="Miyauchi S."/>
            <person name="Morin E."/>
            <person name="Drula E."/>
            <person name="Courty P.E."/>
            <person name="Chicoki N."/>
            <person name="Fauchery L."/>
            <person name="Kohler A."/>
            <person name="Kuo A."/>
            <person name="Labutti K."/>
            <person name="Pangilinan J."/>
            <person name="Lipzen A."/>
            <person name="Riley R."/>
            <person name="Andreopoulos W."/>
            <person name="He G."/>
            <person name="Johnson J."/>
            <person name="Barry K.W."/>
            <person name="Grigoriev I.V."/>
            <person name="Nagy L."/>
            <person name="Hibbett D."/>
            <person name="Henrissat B."/>
            <person name="Matheny P.B."/>
            <person name="Labbe J."/>
            <person name="Martin F."/>
        </authorList>
    </citation>
    <scope>NUCLEOTIDE SEQUENCE</scope>
    <source>
        <strain evidence="1">EC-137</strain>
    </source>
</reference>
<protein>
    <submittedName>
        <fullName evidence="1">Uncharacterized protein</fullName>
    </submittedName>
</protein>
<name>A0ACB8Q647_9AGAM</name>
<sequence>DLSSFATEPPVPLMRLYHPRLPWYIDVVASYPVGATLQDVFSALWRFLHARIQRSDFYNSAVTEEERAKIAGAFHARCGEDRAGVAQGVRRVDFLMRECMFLGLSKGRDGMWEMRTRKI</sequence>